<proteinExistence type="predicted"/>
<keyword evidence="3" id="KW-1185">Reference proteome</keyword>
<feature type="compositionally biased region" description="Basic and acidic residues" evidence="1">
    <location>
        <begin position="322"/>
        <end position="338"/>
    </location>
</feature>
<organism evidence="2 3">
    <name type="scientific">Acacia crassicarpa</name>
    <name type="common">northern wattle</name>
    <dbReference type="NCBI Taxonomy" id="499986"/>
    <lineage>
        <taxon>Eukaryota</taxon>
        <taxon>Viridiplantae</taxon>
        <taxon>Streptophyta</taxon>
        <taxon>Embryophyta</taxon>
        <taxon>Tracheophyta</taxon>
        <taxon>Spermatophyta</taxon>
        <taxon>Magnoliopsida</taxon>
        <taxon>eudicotyledons</taxon>
        <taxon>Gunneridae</taxon>
        <taxon>Pentapetalae</taxon>
        <taxon>rosids</taxon>
        <taxon>fabids</taxon>
        <taxon>Fabales</taxon>
        <taxon>Fabaceae</taxon>
        <taxon>Caesalpinioideae</taxon>
        <taxon>mimosoid clade</taxon>
        <taxon>Acacieae</taxon>
        <taxon>Acacia</taxon>
    </lineage>
</organism>
<dbReference type="PANTHER" id="PTHR34468:SF2">
    <property type="entry name" value="MICROTUBULE-ASSOCIATED FUTSCH-LIKE PROTEIN"/>
    <property type="match status" value="1"/>
</dbReference>
<name>A0AAE1MGA6_9FABA</name>
<reference evidence="2" key="1">
    <citation type="submission" date="2023-10" db="EMBL/GenBank/DDBJ databases">
        <title>Chromosome-level genome of the transformable northern wattle, Acacia crassicarpa.</title>
        <authorList>
            <person name="Massaro I."/>
            <person name="Sinha N.R."/>
            <person name="Poethig S."/>
            <person name="Leichty A.R."/>
        </authorList>
    </citation>
    <scope>NUCLEOTIDE SEQUENCE</scope>
    <source>
        <strain evidence="2">Acra3RX</strain>
        <tissue evidence="2">Leaf</tissue>
    </source>
</reference>
<accession>A0AAE1MGA6</accession>
<feature type="region of interest" description="Disordered" evidence="1">
    <location>
        <begin position="220"/>
        <end position="373"/>
    </location>
</feature>
<dbReference type="Proteomes" id="UP001293593">
    <property type="component" value="Unassembled WGS sequence"/>
</dbReference>
<comment type="caution">
    <text evidence="2">The sequence shown here is derived from an EMBL/GenBank/DDBJ whole genome shotgun (WGS) entry which is preliminary data.</text>
</comment>
<dbReference type="AlphaFoldDB" id="A0AAE1MGA6"/>
<feature type="compositionally biased region" description="Polar residues" evidence="1">
    <location>
        <begin position="302"/>
        <end position="312"/>
    </location>
</feature>
<feature type="compositionally biased region" description="Polar residues" evidence="1">
    <location>
        <begin position="251"/>
        <end position="261"/>
    </location>
</feature>
<sequence>MQEPVKEHASAGAGGVSANSARSKLPRYALRSANKSSQEKPHASDLSNSAASKRGRSTSNVSKSVGVLDLSGKGKSGSAKPPRRLSIPAKASAIPGPKLAGKPANNISPVSETRTNNRSTYGQNKSGTPTSDIISRPSTKKKFNALSSPSFWLSQIKVSESASNHSISLGFFKLALEAISEPQHVKRMQDELKSYVQRHRVTEQGELLKELYDSYNISENKKQLQQQDDVPESVSEVQEEASGLSDEDLHNSSSAMSTGNNDMEPKCFIMDSTKPSPKKEPIKKETCQKSNNNPRCRVRGSFSENSANSRSGLDSVKRRSVKKPEKPGKEEPNREKVKITKQAKKSDVAAGPVSPSIAEDKQENKENLDIVTH</sequence>
<evidence type="ECO:0000256" key="1">
    <source>
        <dbReference type="SAM" id="MobiDB-lite"/>
    </source>
</evidence>
<protein>
    <submittedName>
        <fullName evidence="2">Uncharacterized protein</fullName>
    </submittedName>
</protein>
<feature type="region of interest" description="Disordered" evidence="1">
    <location>
        <begin position="1"/>
        <end position="138"/>
    </location>
</feature>
<feature type="compositionally biased region" description="Polar residues" evidence="1">
    <location>
        <begin position="45"/>
        <end position="63"/>
    </location>
</feature>
<evidence type="ECO:0000313" key="2">
    <source>
        <dbReference type="EMBL" id="KAK4264219.1"/>
    </source>
</evidence>
<dbReference type="EMBL" id="JAWXYG010000008">
    <property type="protein sequence ID" value="KAK4264219.1"/>
    <property type="molecule type" value="Genomic_DNA"/>
</dbReference>
<feature type="compositionally biased region" description="Polar residues" evidence="1">
    <location>
        <begin position="105"/>
        <end position="137"/>
    </location>
</feature>
<feature type="compositionally biased region" description="Basic and acidic residues" evidence="1">
    <location>
        <begin position="277"/>
        <end position="287"/>
    </location>
</feature>
<gene>
    <name evidence="2" type="ORF">QN277_025427</name>
</gene>
<dbReference type="PANTHER" id="PTHR34468">
    <property type="entry name" value="MICROTUBULE-ASSOCIATED FUTSCH-LIKE PROTEIN"/>
    <property type="match status" value="1"/>
</dbReference>
<evidence type="ECO:0000313" key="3">
    <source>
        <dbReference type="Proteomes" id="UP001293593"/>
    </source>
</evidence>
<feature type="compositionally biased region" description="Basic and acidic residues" evidence="1">
    <location>
        <begin position="358"/>
        <end position="373"/>
    </location>
</feature>